<feature type="transmembrane region" description="Helical" evidence="6">
    <location>
        <begin position="49"/>
        <end position="69"/>
    </location>
</feature>
<gene>
    <name evidence="8" type="ORF">D8674_028705</name>
</gene>
<evidence type="ECO:0000256" key="2">
    <source>
        <dbReference type="ARBA" id="ARBA00007635"/>
    </source>
</evidence>
<dbReference type="GO" id="GO:0022857">
    <property type="term" value="F:transmembrane transporter activity"/>
    <property type="evidence" value="ECO:0007669"/>
    <property type="project" value="InterPro"/>
</dbReference>
<dbReference type="InterPro" id="IPR000620">
    <property type="entry name" value="EamA_dom"/>
</dbReference>
<dbReference type="Pfam" id="PF00892">
    <property type="entry name" value="EamA"/>
    <property type="match status" value="1"/>
</dbReference>
<name>A0A5N5HY09_9ROSA</name>
<feature type="transmembrane region" description="Helical" evidence="6">
    <location>
        <begin position="287"/>
        <end position="306"/>
    </location>
</feature>
<feature type="transmembrane region" description="Helical" evidence="6">
    <location>
        <begin position="222"/>
        <end position="239"/>
    </location>
</feature>
<feature type="domain" description="EamA" evidence="7">
    <location>
        <begin position="19"/>
        <end position="160"/>
    </location>
</feature>
<sequence>MVEVLFRMKREVIEDVAIIVGLVGVQFVYAGNAVLLSYVMSLGLDPLTIVIFSTLATFIILSPIAAYFERHTWPKKISWKFMIQLVLIAFGGVTLFQTLFLKGIQFTSPAMAAAMPNLAPGCIFIIACTVRLERVKISCIDSKMKILGTILCVVGAITLSVMQSAASPTKTEAGPQVRANSPEFLFDKQKIIGRLYLLAAVFVLSSNTALQATTLGDFPAPMSLCAITSSIRVFLTAAVQYVQDHKIETGWPLVSARQLIGFSLLGGAVSGACVSFNGWAMKKRGRVLVSMFSPIGTVFSVVLSVVTLGDAISVGSFAGMCLMFTGLYFFLWAKGKEGYLDVVDLDNVVKRYYIQNQVEAAMELALYMSDMVNKFRGDVGVLVHDRCRVNWESWRDVLEEIKTIMIDALAVYIDKSDANLINCIDVVFKYHFQELKFDVERDAERQRLAGRADY</sequence>
<keyword evidence="9" id="KW-1185">Reference proteome</keyword>
<evidence type="ECO:0000256" key="3">
    <source>
        <dbReference type="ARBA" id="ARBA00022692"/>
    </source>
</evidence>
<dbReference type="OrthoDB" id="642067at2759"/>
<dbReference type="AlphaFoldDB" id="A0A5N5HY09"/>
<protein>
    <submittedName>
        <fullName evidence="8">WAT1-related protein</fullName>
    </submittedName>
</protein>
<feature type="transmembrane region" description="Helical" evidence="6">
    <location>
        <begin position="113"/>
        <end position="132"/>
    </location>
</feature>
<evidence type="ECO:0000256" key="4">
    <source>
        <dbReference type="ARBA" id="ARBA00022989"/>
    </source>
</evidence>
<dbReference type="GO" id="GO:0016020">
    <property type="term" value="C:membrane"/>
    <property type="evidence" value="ECO:0007669"/>
    <property type="project" value="UniProtKB-SubCell"/>
</dbReference>
<dbReference type="EMBL" id="SMOL01000120">
    <property type="protein sequence ID" value="KAB2632458.1"/>
    <property type="molecule type" value="Genomic_DNA"/>
</dbReference>
<comment type="caution">
    <text evidence="8">The sequence shown here is derived from an EMBL/GenBank/DDBJ whole genome shotgun (WGS) entry which is preliminary data.</text>
</comment>
<dbReference type="PANTHER" id="PTHR31218">
    <property type="entry name" value="WAT1-RELATED PROTEIN"/>
    <property type="match status" value="1"/>
</dbReference>
<evidence type="ECO:0000313" key="8">
    <source>
        <dbReference type="EMBL" id="KAB2632458.1"/>
    </source>
</evidence>
<evidence type="ECO:0000256" key="1">
    <source>
        <dbReference type="ARBA" id="ARBA00004141"/>
    </source>
</evidence>
<reference evidence="8 9" key="1">
    <citation type="submission" date="2019-09" db="EMBL/GenBank/DDBJ databases">
        <authorList>
            <person name="Ou C."/>
        </authorList>
    </citation>
    <scope>NUCLEOTIDE SEQUENCE [LARGE SCALE GENOMIC DNA]</scope>
    <source>
        <strain evidence="8">S2</strain>
        <tissue evidence="8">Leaf</tissue>
    </source>
</reference>
<feature type="transmembrane region" description="Helical" evidence="6">
    <location>
        <begin position="144"/>
        <end position="162"/>
    </location>
</feature>
<feature type="transmembrane region" description="Helical" evidence="6">
    <location>
        <begin position="81"/>
        <end position="101"/>
    </location>
</feature>
<evidence type="ECO:0000313" key="9">
    <source>
        <dbReference type="Proteomes" id="UP000327157"/>
    </source>
</evidence>
<dbReference type="InterPro" id="IPR037185">
    <property type="entry name" value="EmrE-like"/>
</dbReference>
<dbReference type="Proteomes" id="UP000327157">
    <property type="component" value="Chromosome 6"/>
</dbReference>
<keyword evidence="4 6" id="KW-1133">Transmembrane helix</keyword>
<evidence type="ECO:0000256" key="6">
    <source>
        <dbReference type="SAM" id="Phobius"/>
    </source>
</evidence>
<dbReference type="SUPFAM" id="SSF103481">
    <property type="entry name" value="Multidrug resistance efflux transporter EmrE"/>
    <property type="match status" value="1"/>
</dbReference>
<accession>A0A5N5HY09</accession>
<evidence type="ECO:0000256" key="5">
    <source>
        <dbReference type="ARBA" id="ARBA00023136"/>
    </source>
</evidence>
<feature type="transmembrane region" description="Helical" evidence="6">
    <location>
        <begin position="191"/>
        <end position="210"/>
    </location>
</feature>
<comment type="subcellular location">
    <subcellularLocation>
        <location evidence="1">Membrane</location>
        <topology evidence="1">Multi-pass membrane protein</topology>
    </subcellularLocation>
</comment>
<evidence type="ECO:0000259" key="7">
    <source>
        <dbReference type="Pfam" id="PF00892"/>
    </source>
</evidence>
<comment type="similarity">
    <text evidence="2">Belongs to the drug/metabolite transporter (DMT) superfamily. Plant drug/metabolite exporter (P-DME) (TC 2.A.7.4) family.</text>
</comment>
<organism evidence="8 9">
    <name type="scientific">Pyrus ussuriensis x Pyrus communis</name>
    <dbReference type="NCBI Taxonomy" id="2448454"/>
    <lineage>
        <taxon>Eukaryota</taxon>
        <taxon>Viridiplantae</taxon>
        <taxon>Streptophyta</taxon>
        <taxon>Embryophyta</taxon>
        <taxon>Tracheophyta</taxon>
        <taxon>Spermatophyta</taxon>
        <taxon>Magnoliopsida</taxon>
        <taxon>eudicotyledons</taxon>
        <taxon>Gunneridae</taxon>
        <taxon>Pentapetalae</taxon>
        <taxon>rosids</taxon>
        <taxon>fabids</taxon>
        <taxon>Rosales</taxon>
        <taxon>Rosaceae</taxon>
        <taxon>Amygdaloideae</taxon>
        <taxon>Maleae</taxon>
        <taxon>Pyrus</taxon>
    </lineage>
</organism>
<keyword evidence="5 6" id="KW-0472">Membrane</keyword>
<keyword evidence="3 6" id="KW-0812">Transmembrane</keyword>
<feature type="transmembrane region" description="Helical" evidence="6">
    <location>
        <begin position="312"/>
        <end position="331"/>
    </location>
</feature>
<reference evidence="8 9" key="3">
    <citation type="submission" date="2019-11" db="EMBL/GenBank/DDBJ databases">
        <title>A de novo genome assembly of a pear dwarfing rootstock.</title>
        <authorList>
            <person name="Wang F."/>
            <person name="Wang J."/>
            <person name="Li S."/>
            <person name="Zhang Y."/>
            <person name="Fang M."/>
            <person name="Ma L."/>
            <person name="Zhao Y."/>
            <person name="Jiang S."/>
        </authorList>
    </citation>
    <scope>NUCLEOTIDE SEQUENCE [LARGE SCALE GENOMIC DNA]</scope>
    <source>
        <strain evidence="8">S2</strain>
        <tissue evidence="8">Leaf</tissue>
    </source>
</reference>
<proteinExistence type="inferred from homology"/>
<feature type="transmembrane region" description="Helical" evidence="6">
    <location>
        <begin position="259"/>
        <end position="280"/>
    </location>
</feature>
<dbReference type="InterPro" id="IPR030184">
    <property type="entry name" value="WAT1-related"/>
</dbReference>
<reference evidence="9" key="2">
    <citation type="submission" date="2019-10" db="EMBL/GenBank/DDBJ databases">
        <title>A de novo genome assembly of a pear dwarfing rootstock.</title>
        <authorList>
            <person name="Wang F."/>
            <person name="Wang J."/>
            <person name="Li S."/>
            <person name="Zhang Y."/>
            <person name="Fang M."/>
            <person name="Ma L."/>
            <person name="Zhao Y."/>
            <person name="Jiang S."/>
        </authorList>
    </citation>
    <scope>NUCLEOTIDE SEQUENCE [LARGE SCALE GENOMIC DNA]</scope>
</reference>